<keyword evidence="3 12" id="KW-1134">Transmembrane beta strand</keyword>
<evidence type="ECO:0000256" key="7">
    <source>
        <dbReference type="ARBA" id="ARBA00023004"/>
    </source>
</evidence>
<evidence type="ECO:0000256" key="1">
    <source>
        <dbReference type="ARBA" id="ARBA00004571"/>
    </source>
</evidence>
<dbReference type="InterPro" id="IPR037066">
    <property type="entry name" value="Plug_dom_sf"/>
</dbReference>
<reference evidence="17 18" key="1">
    <citation type="submission" date="2022-11" db="EMBL/GenBank/DDBJ databases">
        <title>The characterization of three novel Bacteroidetes species and genomic analysis of their roles in tidal elemental geochemical cycles.</title>
        <authorList>
            <person name="Ma K."/>
        </authorList>
    </citation>
    <scope>NUCLEOTIDE SEQUENCE [LARGE SCALE GENOMIC DNA]</scope>
    <source>
        <strain evidence="17 18">M17</strain>
    </source>
</reference>
<feature type="signal peptide" evidence="14">
    <location>
        <begin position="1"/>
        <end position="19"/>
    </location>
</feature>
<dbReference type="RefSeq" id="WP_266056848.1">
    <property type="nucleotide sequence ID" value="NZ_JAPFQN010000006.1"/>
</dbReference>
<protein>
    <submittedName>
        <fullName evidence="17">TonB-dependent receptor</fullName>
    </submittedName>
</protein>
<proteinExistence type="inferred from homology"/>
<comment type="caution">
    <text evidence="17">The sequence shown here is derived from an EMBL/GenBank/DDBJ whole genome shotgun (WGS) entry which is preliminary data.</text>
</comment>
<comment type="subcellular location">
    <subcellularLocation>
        <location evidence="1 12">Cell outer membrane</location>
        <topology evidence="1 12">Multi-pass membrane protein</topology>
    </subcellularLocation>
</comment>
<evidence type="ECO:0000256" key="14">
    <source>
        <dbReference type="SAM" id="SignalP"/>
    </source>
</evidence>
<dbReference type="Pfam" id="PF13715">
    <property type="entry name" value="CarbopepD_reg_2"/>
    <property type="match status" value="1"/>
</dbReference>
<evidence type="ECO:0000256" key="13">
    <source>
        <dbReference type="RuleBase" id="RU003357"/>
    </source>
</evidence>
<dbReference type="SUPFAM" id="SSF49464">
    <property type="entry name" value="Carboxypeptidase regulatory domain-like"/>
    <property type="match status" value="1"/>
</dbReference>
<sequence>MIKRLLVLVFVFASLTAFGQTGKITGKLVDSETGEGLLGANVVIEGTTTGAIADLNGNFTINNVPVGDKTLDISYIGYEAKKIDVKVTEGGTANVGTIKLVSAAVGLSEVQVIASVAKDRETPVAVSTIKGAEIEQKLGNQEFPEVLKYSPSVYTTKQGGGFGDSRINIRGFDQRNTAVMINGIPVNDMENGWVYWSNWAGLSDVTSQIQVQRGLGATKLAVPTVGGSINIITNAADHEKGGAVSTTIGNDGYNKFGLVLSTGLGENGWAATIQGTRTTGAMWADGTDFEAWSYFLSVAKVINEKHSVHLTALGAPQWHHQREYGRFDGVNYETLKGDPDGSFEGTGIKYNPQWGILDGEQFSWRKNFYHKPKIFLNWYWDPSEKTTVATSAYASFGRGGGTGDLGQINGRFRTSSRFRTSNAGIPGQVRWNDISTWNQGGSINDFIRTNPWQTLDEKLPWDNGGGFNGQYVGTSGYSTIDSLHTDGREYDYYTDRSQGGFIRRASMNSHNWYGLLTNVNHEINENWAVVGGLDYRYYKGIHYRRLENLLGLDAYFDDDDVNNPNHYATDEGSNDEKIDYYNDGLVSWIGLFGQVEYTNDQWSAFLSLSGSNQGFKRIDYFRYEEGNQESDWENFLGGTIKGGVNYNINSKHNVFANAGYFSRQPIFDNVFVNFSNEVDENIENQNVEAYEFGYGFRDKLISANVNLYHTFWKNRQFSRTVDVDGQDGTANFEGVNQLHQGIEIDAVIRPITNLSINAMFSFGNWRYTDNFSADVFNNNNELIGTQELFMEDVKVPDAAQTTWSLGADYQVIDGLNINAAYYYASQVYADFDVASENVFLSPGNQAWELPSYGLVDAGASYTFDAGVSKIRLFININNLLDEEYIAESETNILHDPSDDDNNHAIPDSDGSTRNRVYFGFGRTWNAGLKVSF</sequence>
<gene>
    <name evidence="17" type="ORF">OO013_10940</name>
</gene>
<evidence type="ECO:0000256" key="10">
    <source>
        <dbReference type="ARBA" id="ARBA00023136"/>
    </source>
</evidence>
<keyword evidence="8" id="KW-0406">Ion transport</keyword>
<evidence type="ECO:0000256" key="9">
    <source>
        <dbReference type="ARBA" id="ARBA00023077"/>
    </source>
</evidence>
<dbReference type="InterPro" id="IPR008969">
    <property type="entry name" value="CarboxyPept-like_regulatory"/>
</dbReference>
<dbReference type="EMBL" id="JAPFQN010000006">
    <property type="protein sequence ID" value="MCX2744386.1"/>
    <property type="molecule type" value="Genomic_DNA"/>
</dbReference>
<evidence type="ECO:0000256" key="5">
    <source>
        <dbReference type="ARBA" id="ARBA00022692"/>
    </source>
</evidence>
<dbReference type="InterPro" id="IPR039426">
    <property type="entry name" value="TonB-dep_rcpt-like"/>
</dbReference>
<name>A0ABT3RRH0_9BACT</name>
<organism evidence="17 18">
    <name type="scientific">Mangrovivirga halotolerans</name>
    <dbReference type="NCBI Taxonomy" id="2993936"/>
    <lineage>
        <taxon>Bacteria</taxon>
        <taxon>Pseudomonadati</taxon>
        <taxon>Bacteroidota</taxon>
        <taxon>Cytophagia</taxon>
        <taxon>Cytophagales</taxon>
        <taxon>Mangrovivirgaceae</taxon>
        <taxon>Mangrovivirga</taxon>
    </lineage>
</organism>
<dbReference type="InterPro" id="IPR000531">
    <property type="entry name" value="Beta-barrel_TonB"/>
</dbReference>
<keyword evidence="6 14" id="KW-0732">Signal</keyword>
<keyword evidence="18" id="KW-1185">Reference proteome</keyword>
<dbReference type="Pfam" id="PF07715">
    <property type="entry name" value="Plug"/>
    <property type="match status" value="1"/>
</dbReference>
<dbReference type="Gene3D" id="2.60.40.1120">
    <property type="entry name" value="Carboxypeptidase-like, regulatory domain"/>
    <property type="match status" value="1"/>
</dbReference>
<evidence type="ECO:0000313" key="18">
    <source>
        <dbReference type="Proteomes" id="UP001209885"/>
    </source>
</evidence>
<evidence type="ECO:0000256" key="4">
    <source>
        <dbReference type="ARBA" id="ARBA00022496"/>
    </source>
</evidence>
<evidence type="ECO:0000313" key="17">
    <source>
        <dbReference type="EMBL" id="MCX2744386.1"/>
    </source>
</evidence>
<dbReference type="PANTHER" id="PTHR32552:SF68">
    <property type="entry name" value="FERRICHROME OUTER MEMBRANE TRANSPORTER_PHAGE RECEPTOR"/>
    <property type="match status" value="1"/>
</dbReference>
<accession>A0ABT3RRH0</accession>
<evidence type="ECO:0000256" key="11">
    <source>
        <dbReference type="ARBA" id="ARBA00023237"/>
    </source>
</evidence>
<evidence type="ECO:0000256" key="6">
    <source>
        <dbReference type="ARBA" id="ARBA00022729"/>
    </source>
</evidence>
<keyword evidence="4" id="KW-0410">Iron transport</keyword>
<dbReference type="Proteomes" id="UP001209885">
    <property type="component" value="Unassembled WGS sequence"/>
</dbReference>
<feature type="chain" id="PRO_5046861785" evidence="14">
    <location>
        <begin position="20"/>
        <end position="932"/>
    </location>
</feature>
<dbReference type="InterPro" id="IPR012910">
    <property type="entry name" value="Plug_dom"/>
</dbReference>
<feature type="domain" description="TonB-dependent receptor plug" evidence="16">
    <location>
        <begin position="119"/>
        <end position="221"/>
    </location>
</feature>
<dbReference type="PANTHER" id="PTHR32552">
    <property type="entry name" value="FERRICHROME IRON RECEPTOR-RELATED"/>
    <property type="match status" value="1"/>
</dbReference>
<dbReference type="InterPro" id="IPR036942">
    <property type="entry name" value="Beta-barrel_TonB_sf"/>
</dbReference>
<keyword evidence="9 13" id="KW-0798">TonB box</keyword>
<dbReference type="Gene3D" id="2.40.170.20">
    <property type="entry name" value="TonB-dependent receptor, beta-barrel domain"/>
    <property type="match status" value="1"/>
</dbReference>
<keyword evidence="11 12" id="KW-0998">Cell outer membrane</keyword>
<comment type="similarity">
    <text evidence="12 13">Belongs to the TonB-dependent receptor family.</text>
</comment>
<evidence type="ECO:0000256" key="2">
    <source>
        <dbReference type="ARBA" id="ARBA00022448"/>
    </source>
</evidence>
<feature type="domain" description="TonB-dependent receptor-like beta-barrel" evidence="15">
    <location>
        <begin position="396"/>
        <end position="879"/>
    </location>
</feature>
<evidence type="ECO:0000256" key="8">
    <source>
        <dbReference type="ARBA" id="ARBA00023065"/>
    </source>
</evidence>
<dbReference type="PROSITE" id="PS52016">
    <property type="entry name" value="TONB_DEPENDENT_REC_3"/>
    <property type="match status" value="1"/>
</dbReference>
<keyword evidence="17" id="KW-0675">Receptor</keyword>
<keyword evidence="7" id="KW-0408">Iron</keyword>
<evidence type="ECO:0000259" key="16">
    <source>
        <dbReference type="Pfam" id="PF07715"/>
    </source>
</evidence>
<dbReference type="SUPFAM" id="SSF56935">
    <property type="entry name" value="Porins"/>
    <property type="match status" value="1"/>
</dbReference>
<dbReference type="Gene3D" id="2.170.130.10">
    <property type="entry name" value="TonB-dependent receptor, plug domain"/>
    <property type="match status" value="1"/>
</dbReference>
<keyword evidence="5 12" id="KW-0812">Transmembrane</keyword>
<dbReference type="Pfam" id="PF00593">
    <property type="entry name" value="TonB_dep_Rec_b-barrel"/>
    <property type="match status" value="1"/>
</dbReference>
<evidence type="ECO:0000259" key="15">
    <source>
        <dbReference type="Pfam" id="PF00593"/>
    </source>
</evidence>
<evidence type="ECO:0000256" key="12">
    <source>
        <dbReference type="PROSITE-ProRule" id="PRU01360"/>
    </source>
</evidence>
<evidence type="ECO:0000256" key="3">
    <source>
        <dbReference type="ARBA" id="ARBA00022452"/>
    </source>
</evidence>
<keyword evidence="2 12" id="KW-0813">Transport</keyword>
<keyword evidence="10 12" id="KW-0472">Membrane</keyword>